<protein>
    <submittedName>
        <fullName evidence="1">Uncharacterized protein</fullName>
    </submittedName>
</protein>
<gene>
    <name evidence="1" type="ORF">PLAM_0999</name>
</gene>
<dbReference type="EMBL" id="LO018304">
    <property type="protein sequence ID" value="CUM58966.1"/>
    <property type="molecule type" value="Genomic_DNA"/>
</dbReference>
<organism evidence="1">
    <name type="scientific">Planktothrix agardhii</name>
    <name type="common">Oscillatoria agardhii</name>
    <dbReference type="NCBI Taxonomy" id="1160"/>
    <lineage>
        <taxon>Bacteria</taxon>
        <taxon>Bacillati</taxon>
        <taxon>Cyanobacteriota</taxon>
        <taxon>Cyanophyceae</taxon>
        <taxon>Oscillatoriophycideae</taxon>
        <taxon>Oscillatoriales</taxon>
        <taxon>Microcoleaceae</taxon>
        <taxon>Planktothrix</taxon>
    </lineage>
</organism>
<sequence>MPNCQKNKDPNQRTNNLITIFIEPIENKVQRIITIRSGFSASSHDDYKLVSFFLLQPPFTKGELGG</sequence>
<proteinExistence type="predicted"/>
<dbReference type="AlphaFoldDB" id="A0A1J1JBW7"/>
<evidence type="ECO:0000313" key="1">
    <source>
        <dbReference type="EMBL" id="CUM58966.1"/>
    </source>
</evidence>
<name>A0A1J1JBW7_PLAAG</name>
<accession>A0A1J1JBW7</accession>
<reference evidence="1" key="1">
    <citation type="submission" date="2015-09" db="EMBL/GenBank/DDBJ databases">
        <authorList>
            <person name="Jackson K.R."/>
            <person name="Lunt B.L."/>
            <person name="Fisher J.N.B."/>
            <person name="Gardner A.V."/>
            <person name="Bailey M.E."/>
            <person name="Deus L.M."/>
            <person name="Earl A.S."/>
            <person name="Gibby P.D."/>
            <person name="Hartmann K.A."/>
            <person name="Liu J.E."/>
            <person name="Manci A.M."/>
            <person name="Nielsen D.A."/>
            <person name="Solomon M.B."/>
            <person name="Breakwell D.P."/>
            <person name="Burnett S.H."/>
            <person name="Grose J.H."/>
        </authorList>
    </citation>
    <scope>NUCLEOTIDE SEQUENCE</scope>
    <source>
        <strain evidence="1">7805</strain>
    </source>
</reference>